<dbReference type="GO" id="GO:0004673">
    <property type="term" value="F:protein histidine kinase activity"/>
    <property type="evidence" value="ECO:0007669"/>
    <property type="project" value="UniProtKB-EC"/>
</dbReference>
<dbReference type="PANTHER" id="PTHR35526:SF3">
    <property type="entry name" value="ANTI-SIGMA-F FACTOR RSBW"/>
    <property type="match status" value="1"/>
</dbReference>
<dbReference type="InterPro" id="IPR003594">
    <property type="entry name" value="HATPase_dom"/>
</dbReference>
<dbReference type="AlphaFoldDB" id="I4F0D4"/>
<dbReference type="InterPro" id="IPR050267">
    <property type="entry name" value="Anti-sigma-factor_SerPK"/>
</dbReference>
<dbReference type="EMBL" id="FO203431">
    <property type="protein sequence ID" value="CCH89097.1"/>
    <property type="molecule type" value="Genomic_DNA"/>
</dbReference>
<dbReference type="PANTHER" id="PTHR35526">
    <property type="entry name" value="ANTI-SIGMA-F FACTOR RSBW-RELATED"/>
    <property type="match status" value="1"/>
</dbReference>
<name>I4F0D4_MODI5</name>
<keyword evidence="4" id="KW-0418">Kinase</keyword>
<feature type="region of interest" description="Disordered" evidence="2">
    <location>
        <begin position="1"/>
        <end position="20"/>
    </location>
</feature>
<dbReference type="SUPFAM" id="SSF55874">
    <property type="entry name" value="ATPase domain of HSP90 chaperone/DNA topoisomerase II/histidine kinase"/>
    <property type="match status" value="1"/>
</dbReference>
<gene>
    <name evidence="4" type="ordered locus">MODMU_3687</name>
</gene>
<proteinExistence type="predicted"/>
<dbReference type="CDD" id="cd16936">
    <property type="entry name" value="HATPase_RsbW-like"/>
    <property type="match status" value="1"/>
</dbReference>
<dbReference type="Pfam" id="PF13581">
    <property type="entry name" value="HATPase_c_2"/>
    <property type="match status" value="1"/>
</dbReference>
<dbReference type="InterPro" id="IPR036890">
    <property type="entry name" value="HATPase_C_sf"/>
</dbReference>
<evidence type="ECO:0000259" key="3">
    <source>
        <dbReference type="Pfam" id="PF13581"/>
    </source>
</evidence>
<dbReference type="KEGG" id="mmar:MODMU_3687"/>
<dbReference type="Proteomes" id="UP000006461">
    <property type="component" value="Chromosome"/>
</dbReference>
<dbReference type="STRING" id="477641.MODMU_3687"/>
<dbReference type="EC" id="2.7.13.3" evidence="4"/>
<accession>I4F0D4</accession>
<evidence type="ECO:0000256" key="2">
    <source>
        <dbReference type="SAM" id="MobiDB-lite"/>
    </source>
</evidence>
<dbReference type="OMA" id="IAVGRWE"/>
<evidence type="ECO:0000313" key="5">
    <source>
        <dbReference type="Proteomes" id="UP000006461"/>
    </source>
</evidence>
<keyword evidence="5" id="KW-1185">Reference proteome</keyword>
<evidence type="ECO:0000313" key="4">
    <source>
        <dbReference type="EMBL" id="CCH89097.1"/>
    </source>
</evidence>
<dbReference type="Gene3D" id="3.30.565.10">
    <property type="entry name" value="Histidine kinase-like ATPase, C-terminal domain"/>
    <property type="match status" value="1"/>
</dbReference>
<dbReference type="GO" id="GO:0004674">
    <property type="term" value="F:protein serine/threonine kinase activity"/>
    <property type="evidence" value="ECO:0007669"/>
    <property type="project" value="UniProtKB-KW"/>
</dbReference>
<reference evidence="4 5" key="1">
    <citation type="journal article" date="2012" name="J. Bacteriol.">
        <title>Genome Sequence of Radiation-Resistant Modestobacter marinus Strain BC501, a Representative Actinobacterium That Thrives on Calcareous Stone Surfaces.</title>
        <authorList>
            <person name="Normand P."/>
            <person name="Gury J."/>
            <person name="Pujic P."/>
            <person name="Chouaia B."/>
            <person name="Crotti E."/>
            <person name="Brusetti L."/>
            <person name="Daffonchio D."/>
            <person name="Vacherie B."/>
            <person name="Barbe V."/>
            <person name="Medigue C."/>
            <person name="Calteau A."/>
            <person name="Ghodhbane-Gtari F."/>
            <person name="Essoussi I."/>
            <person name="Nouioui I."/>
            <person name="Abbassi-Ghozzi I."/>
            <person name="Gtari M."/>
        </authorList>
    </citation>
    <scope>NUCLEOTIDE SEQUENCE [LARGE SCALE GENOMIC DNA]</scope>
    <source>
        <strain evidence="5">BC 501</strain>
    </source>
</reference>
<sequence>MTSDLPEAWPLQPPPDTSGAAQTWRWQISKPAQLTAARNQLREALGVVAIPASADQDDIDRLLLAFEELASNGLRHGGPPVRVTVADGENGWLIDVDDDRVDHAPLPAVDRDPALGGLGLPLISRLSEEVGWAVVGSRKHVWARLRATPSEA</sequence>
<dbReference type="eggNOG" id="COG2172">
    <property type="taxonomic scope" value="Bacteria"/>
</dbReference>
<protein>
    <submittedName>
        <fullName evidence="4">Two component signal transduction histidine-protein kinase</fullName>
        <ecNumber evidence="4">2.7.13.3</ecNumber>
    </submittedName>
</protein>
<dbReference type="HOGENOM" id="CLU_090336_25_0_11"/>
<keyword evidence="1" id="KW-0723">Serine/threonine-protein kinase</keyword>
<evidence type="ECO:0000256" key="1">
    <source>
        <dbReference type="ARBA" id="ARBA00022527"/>
    </source>
</evidence>
<organism evidence="4 5">
    <name type="scientific">Modestobacter italicus (strain DSM 44449 / CECT 9708 / BC 501)</name>
    <dbReference type="NCBI Taxonomy" id="2732864"/>
    <lineage>
        <taxon>Bacteria</taxon>
        <taxon>Bacillati</taxon>
        <taxon>Actinomycetota</taxon>
        <taxon>Actinomycetes</taxon>
        <taxon>Geodermatophilales</taxon>
        <taxon>Geodermatophilaceae</taxon>
        <taxon>Modestobacter</taxon>
    </lineage>
</organism>
<dbReference type="OrthoDB" id="3297757at2"/>
<keyword evidence="4" id="KW-0808">Transferase</keyword>
<feature type="domain" description="Histidine kinase/HSP90-like ATPase" evidence="3">
    <location>
        <begin position="31"/>
        <end position="143"/>
    </location>
</feature>